<protein>
    <submittedName>
        <fullName evidence="2">Uncharacterized protein</fullName>
    </submittedName>
</protein>
<organism evidence="2 3">
    <name type="scientific">Budvicia aquatica</name>
    <dbReference type="NCBI Taxonomy" id="82979"/>
    <lineage>
        <taxon>Bacteria</taxon>
        <taxon>Pseudomonadati</taxon>
        <taxon>Pseudomonadota</taxon>
        <taxon>Gammaproteobacteria</taxon>
        <taxon>Enterobacterales</taxon>
        <taxon>Budviciaceae</taxon>
        <taxon>Budvicia</taxon>
    </lineage>
</organism>
<evidence type="ECO:0000313" key="2">
    <source>
        <dbReference type="EMBL" id="VFS48017.1"/>
    </source>
</evidence>
<gene>
    <name evidence="2" type="ORF">NCTC12282_02930</name>
</gene>
<feature type="transmembrane region" description="Helical" evidence="1">
    <location>
        <begin position="22"/>
        <end position="43"/>
    </location>
</feature>
<dbReference type="EMBL" id="CAADJA010000002">
    <property type="protein sequence ID" value="VFS48017.1"/>
    <property type="molecule type" value="Genomic_DNA"/>
</dbReference>
<dbReference type="Proteomes" id="UP000373449">
    <property type="component" value="Unassembled WGS sequence"/>
</dbReference>
<evidence type="ECO:0000256" key="1">
    <source>
        <dbReference type="SAM" id="Phobius"/>
    </source>
</evidence>
<keyword evidence="1" id="KW-1133">Transmembrane helix</keyword>
<evidence type="ECO:0000313" key="3">
    <source>
        <dbReference type="Proteomes" id="UP000373449"/>
    </source>
</evidence>
<name>A0A484ZHF8_9GAMM</name>
<keyword evidence="1" id="KW-0812">Transmembrane</keyword>
<sequence>MQGCQNEHPVPGQRSKQSDIKIAQYVIVVMITSIIIILIAKFFPANHYGETYQPALIRAAETEWDPLMSSLQFGLQYFLIALLAIGIAVSLLFFFSCRDEGYSE</sequence>
<proteinExistence type="predicted"/>
<accession>A0A484ZHF8</accession>
<dbReference type="AlphaFoldDB" id="A0A484ZHF8"/>
<reference evidence="2 3" key="1">
    <citation type="submission" date="2019-03" db="EMBL/GenBank/DDBJ databases">
        <authorList>
            <consortium name="Pathogen Informatics"/>
        </authorList>
    </citation>
    <scope>NUCLEOTIDE SEQUENCE [LARGE SCALE GENOMIC DNA]</scope>
    <source>
        <strain evidence="2 3">NCTC12282</strain>
    </source>
</reference>
<keyword evidence="1" id="KW-0472">Membrane</keyword>
<feature type="transmembrane region" description="Helical" evidence="1">
    <location>
        <begin position="75"/>
        <end position="95"/>
    </location>
</feature>